<feature type="region of interest" description="Disordered" evidence="1">
    <location>
        <begin position="1"/>
        <end position="29"/>
    </location>
</feature>
<feature type="compositionally biased region" description="Basic and acidic residues" evidence="1">
    <location>
        <begin position="149"/>
        <end position="176"/>
    </location>
</feature>
<dbReference type="RefSeq" id="XP_016504326.1">
    <property type="nucleotide sequence ID" value="XM_016648840.1"/>
</dbReference>
<feature type="region of interest" description="Disordered" evidence="1">
    <location>
        <begin position="303"/>
        <end position="325"/>
    </location>
</feature>
<organism evidence="2">
    <name type="scientific">Nicotiana tabacum</name>
    <name type="common">Common tobacco</name>
    <dbReference type="NCBI Taxonomy" id="4097"/>
    <lineage>
        <taxon>Eukaryota</taxon>
        <taxon>Viridiplantae</taxon>
        <taxon>Streptophyta</taxon>
        <taxon>Embryophyta</taxon>
        <taxon>Tracheophyta</taxon>
        <taxon>Spermatophyta</taxon>
        <taxon>Magnoliopsida</taxon>
        <taxon>eudicotyledons</taxon>
        <taxon>Gunneridae</taxon>
        <taxon>Pentapetalae</taxon>
        <taxon>asterids</taxon>
        <taxon>lamiids</taxon>
        <taxon>Solanales</taxon>
        <taxon>Solanaceae</taxon>
        <taxon>Nicotianoideae</taxon>
        <taxon>Nicotianeae</taxon>
        <taxon>Nicotiana</taxon>
    </lineage>
</organism>
<dbReference type="KEGG" id="nta:107822306"/>
<protein>
    <submittedName>
        <fullName evidence="2">Myb-like protein V</fullName>
    </submittedName>
</protein>
<accession>A0A1S4CT87</accession>
<feature type="region of interest" description="Disordered" evidence="1">
    <location>
        <begin position="102"/>
        <end position="277"/>
    </location>
</feature>
<gene>
    <name evidence="2" type="primary">LOC107822306</name>
</gene>
<name>A0A1S4CT87_TOBAC</name>
<feature type="compositionally biased region" description="Acidic residues" evidence="1">
    <location>
        <begin position="177"/>
        <end position="228"/>
    </location>
</feature>
<feature type="compositionally biased region" description="Acidic residues" evidence="1">
    <location>
        <begin position="131"/>
        <end position="142"/>
    </location>
</feature>
<feature type="compositionally biased region" description="Basic residues" evidence="1">
    <location>
        <begin position="314"/>
        <end position="325"/>
    </location>
</feature>
<dbReference type="AlphaFoldDB" id="A0A1S4CT87"/>
<sequence>MKPKSKKNVKPSSEPAPTPAPSPSISSTVSIPSSLVLDALTVPNYTGPSLLIPTTHAYVFASKNTSKSTKIKTTLRKSIKSDKVLLDAAAKVDIVVNEACGSGGINVNYNKSDVVPLDNVPPKRDKSQVEEPTDEDDNEGEEAGGIVASHEEHQTQDMANEEKKSENEGDSSKEKESEIEDKIDEQVDDSGEEEKNSEEEGDSESESEDQEKESESEGEDEESEEENDNTSGESEGSMTIGNTVIAPSEEASGEKRTEETGPLLTIFTGDEEVSSDEDKLPLYAVGKKTRKTPVKATKPVIPARKEMTPPARTHLTRSKRKFVDE</sequence>
<proteinExistence type="predicted"/>
<evidence type="ECO:0000256" key="1">
    <source>
        <dbReference type="SAM" id="MobiDB-lite"/>
    </source>
</evidence>
<reference evidence="2" key="1">
    <citation type="submission" date="2025-08" db="UniProtKB">
        <authorList>
            <consortium name="RefSeq"/>
        </authorList>
    </citation>
    <scope>IDENTIFICATION</scope>
</reference>
<evidence type="ECO:0000313" key="2">
    <source>
        <dbReference type="RefSeq" id="XP_016504326.1"/>
    </source>
</evidence>
<dbReference type="PaxDb" id="4097-A0A1S4CT87"/>